<comment type="caution">
    <text evidence="1">The sequence shown here is derived from an EMBL/GenBank/DDBJ whole genome shotgun (WGS) entry which is preliminary data.</text>
</comment>
<name>A0A392V8I2_9FABA</name>
<organism evidence="1 2">
    <name type="scientific">Trifolium medium</name>
    <dbReference type="NCBI Taxonomy" id="97028"/>
    <lineage>
        <taxon>Eukaryota</taxon>
        <taxon>Viridiplantae</taxon>
        <taxon>Streptophyta</taxon>
        <taxon>Embryophyta</taxon>
        <taxon>Tracheophyta</taxon>
        <taxon>Spermatophyta</taxon>
        <taxon>Magnoliopsida</taxon>
        <taxon>eudicotyledons</taxon>
        <taxon>Gunneridae</taxon>
        <taxon>Pentapetalae</taxon>
        <taxon>rosids</taxon>
        <taxon>fabids</taxon>
        <taxon>Fabales</taxon>
        <taxon>Fabaceae</taxon>
        <taxon>Papilionoideae</taxon>
        <taxon>50 kb inversion clade</taxon>
        <taxon>NPAAA clade</taxon>
        <taxon>Hologalegina</taxon>
        <taxon>IRL clade</taxon>
        <taxon>Trifolieae</taxon>
        <taxon>Trifolium</taxon>
    </lineage>
</organism>
<accession>A0A392V8I2</accession>
<dbReference type="EMBL" id="LXQA011095099">
    <property type="protein sequence ID" value="MCI84606.1"/>
    <property type="molecule type" value="Genomic_DNA"/>
</dbReference>
<sequence length="37" mass="3835">VVVYIRQLGGSISTGIIASEPYTTVNGASPVEDWGVV</sequence>
<dbReference type="AlphaFoldDB" id="A0A392V8I2"/>
<evidence type="ECO:0000313" key="1">
    <source>
        <dbReference type="EMBL" id="MCI84606.1"/>
    </source>
</evidence>
<protein>
    <submittedName>
        <fullName evidence="1">Uncharacterized protein</fullName>
    </submittedName>
</protein>
<reference evidence="1 2" key="1">
    <citation type="journal article" date="2018" name="Front. Plant Sci.">
        <title>Red Clover (Trifolium pratense) and Zigzag Clover (T. medium) - A Picture of Genomic Similarities and Differences.</title>
        <authorList>
            <person name="Dluhosova J."/>
            <person name="Istvanek J."/>
            <person name="Nedelnik J."/>
            <person name="Repkova J."/>
        </authorList>
    </citation>
    <scope>NUCLEOTIDE SEQUENCE [LARGE SCALE GENOMIC DNA]</scope>
    <source>
        <strain evidence="2">cv. 10/8</strain>
        <tissue evidence="1">Leaf</tissue>
    </source>
</reference>
<keyword evidence="2" id="KW-1185">Reference proteome</keyword>
<evidence type="ECO:0000313" key="2">
    <source>
        <dbReference type="Proteomes" id="UP000265520"/>
    </source>
</evidence>
<feature type="non-terminal residue" evidence="1">
    <location>
        <position position="1"/>
    </location>
</feature>
<dbReference type="Proteomes" id="UP000265520">
    <property type="component" value="Unassembled WGS sequence"/>
</dbReference>
<proteinExistence type="predicted"/>